<evidence type="ECO:0000256" key="3">
    <source>
        <dbReference type="ARBA" id="ARBA00022692"/>
    </source>
</evidence>
<evidence type="ECO:0000256" key="4">
    <source>
        <dbReference type="ARBA" id="ARBA00022723"/>
    </source>
</evidence>
<dbReference type="CDD" id="cd07343">
    <property type="entry name" value="M48A_Zmpste24p_like"/>
    <property type="match status" value="1"/>
</dbReference>
<dbReference type="Pfam" id="PF16491">
    <property type="entry name" value="Peptidase_M48_N"/>
    <property type="match status" value="1"/>
</dbReference>
<organism evidence="18 19">
    <name type="scientific">Lunasporangiospora selenospora</name>
    <dbReference type="NCBI Taxonomy" id="979761"/>
    <lineage>
        <taxon>Eukaryota</taxon>
        <taxon>Fungi</taxon>
        <taxon>Fungi incertae sedis</taxon>
        <taxon>Mucoromycota</taxon>
        <taxon>Mortierellomycotina</taxon>
        <taxon>Mortierellomycetes</taxon>
        <taxon>Mortierellales</taxon>
        <taxon>Mortierellaceae</taxon>
        <taxon>Lunasporangiospora</taxon>
    </lineage>
</organism>
<feature type="transmembrane region" description="Helical" evidence="15">
    <location>
        <begin position="313"/>
        <end position="332"/>
    </location>
</feature>
<evidence type="ECO:0000256" key="13">
    <source>
        <dbReference type="PIRSR" id="PIRSR627057-1"/>
    </source>
</evidence>
<evidence type="ECO:0000256" key="2">
    <source>
        <dbReference type="ARBA" id="ARBA00022670"/>
    </source>
</evidence>
<dbReference type="GO" id="GO:0004222">
    <property type="term" value="F:metalloendopeptidase activity"/>
    <property type="evidence" value="ECO:0007669"/>
    <property type="project" value="UniProtKB-UniRule"/>
</dbReference>
<keyword evidence="3 15" id="KW-0812">Transmembrane</keyword>
<comment type="caution">
    <text evidence="18">The sequence shown here is derived from an EMBL/GenBank/DDBJ whole genome shotgun (WGS) entry which is preliminary data.</text>
</comment>
<evidence type="ECO:0000259" key="17">
    <source>
        <dbReference type="Pfam" id="PF16491"/>
    </source>
</evidence>
<evidence type="ECO:0000256" key="7">
    <source>
        <dbReference type="ARBA" id="ARBA00022833"/>
    </source>
</evidence>
<evidence type="ECO:0000313" key="19">
    <source>
        <dbReference type="Proteomes" id="UP000780801"/>
    </source>
</evidence>
<feature type="active site" description="Proton donor" evidence="13">
    <location>
        <position position="383"/>
    </location>
</feature>
<comment type="cofactor">
    <cofactor evidence="14 15">
        <name>Zn(2+)</name>
        <dbReference type="ChEBI" id="CHEBI:29105"/>
    </cofactor>
    <text evidence="14 15">Binds 1 zinc ion per subunit.</text>
</comment>
<dbReference type="GO" id="GO:0046872">
    <property type="term" value="F:metal ion binding"/>
    <property type="evidence" value="ECO:0007669"/>
    <property type="project" value="UniProtKB-UniRule"/>
</dbReference>
<evidence type="ECO:0000256" key="6">
    <source>
        <dbReference type="ARBA" id="ARBA00022824"/>
    </source>
</evidence>
<feature type="binding site" evidence="14">
    <location>
        <position position="300"/>
    </location>
    <ligand>
        <name>Zn(2+)</name>
        <dbReference type="ChEBI" id="CHEBI:29105"/>
        <note>catalytic</note>
    </ligand>
</feature>
<keyword evidence="8 15" id="KW-1133">Transmembrane helix</keyword>
<accession>A0A9P6KEH3</accession>
<dbReference type="InterPro" id="IPR027057">
    <property type="entry name" value="CAXX_Prtase_1"/>
</dbReference>
<dbReference type="GO" id="GO:0071586">
    <property type="term" value="P:CAAX-box protein processing"/>
    <property type="evidence" value="ECO:0007669"/>
    <property type="project" value="UniProtKB-UniRule"/>
</dbReference>
<evidence type="ECO:0000256" key="12">
    <source>
        <dbReference type="ARBA" id="ARBA00060927"/>
    </source>
</evidence>
<feature type="transmembrane region" description="Helical" evidence="15">
    <location>
        <begin position="198"/>
        <end position="221"/>
    </location>
</feature>
<proteinExistence type="inferred from homology"/>
<evidence type="ECO:0000256" key="1">
    <source>
        <dbReference type="ARBA" id="ARBA00004477"/>
    </source>
</evidence>
<name>A0A9P6KEH3_9FUNG</name>
<evidence type="ECO:0000313" key="18">
    <source>
        <dbReference type="EMBL" id="KAF9582564.1"/>
    </source>
</evidence>
<evidence type="ECO:0000256" key="9">
    <source>
        <dbReference type="ARBA" id="ARBA00023049"/>
    </source>
</evidence>
<comment type="subcellular location">
    <subcellularLocation>
        <location evidence="1 15">Endoplasmic reticulum membrane</location>
        <topology evidence="1 15">Multi-pass membrane protein</topology>
    </subcellularLocation>
</comment>
<feature type="active site" evidence="13">
    <location>
        <position position="301"/>
    </location>
</feature>
<keyword evidence="2 15" id="KW-0645">Protease</keyword>
<feature type="binding site" evidence="14">
    <location>
        <position position="304"/>
    </location>
    <ligand>
        <name>Zn(2+)</name>
        <dbReference type="ChEBI" id="CHEBI:29105"/>
        <note>catalytic</note>
    </ligand>
</feature>
<keyword evidence="10 15" id="KW-0472">Membrane</keyword>
<evidence type="ECO:0000259" key="16">
    <source>
        <dbReference type="Pfam" id="PF01435"/>
    </source>
</evidence>
<feature type="transmembrane region" description="Helical" evidence="15">
    <location>
        <begin position="338"/>
        <end position="360"/>
    </location>
</feature>
<dbReference type="PANTHER" id="PTHR10120">
    <property type="entry name" value="CAAX PRENYL PROTEASE 1"/>
    <property type="match status" value="1"/>
</dbReference>
<keyword evidence="5 15" id="KW-0378">Hydrolase</keyword>
<feature type="transmembrane region" description="Helical" evidence="15">
    <location>
        <begin position="126"/>
        <end position="151"/>
    </location>
</feature>
<protein>
    <recommendedName>
        <fullName evidence="15">CAAX prenyl protease</fullName>
        <ecNumber evidence="15">3.4.24.84</ecNumber>
    </recommendedName>
</protein>
<dbReference type="FunFam" id="3.30.2010.10:FF:000002">
    <property type="entry name" value="CAAX prenyl protease"/>
    <property type="match status" value="1"/>
</dbReference>
<evidence type="ECO:0000256" key="14">
    <source>
        <dbReference type="PIRSR" id="PIRSR627057-2"/>
    </source>
</evidence>
<dbReference type="EC" id="3.4.24.84" evidence="15"/>
<keyword evidence="4 14" id="KW-0479">Metal-binding</keyword>
<feature type="domain" description="Peptidase M48" evidence="16">
    <location>
        <begin position="232"/>
        <end position="435"/>
    </location>
</feature>
<keyword evidence="7 14" id="KW-0862">Zinc</keyword>
<dbReference type="OrthoDB" id="1912292at2759"/>
<comment type="function">
    <text evidence="15">Proteolytically removes the C-terminal three residues of farnesylated proteins.</text>
</comment>
<dbReference type="InterPro" id="IPR032456">
    <property type="entry name" value="Peptidase_M48_N"/>
</dbReference>
<evidence type="ECO:0000256" key="5">
    <source>
        <dbReference type="ARBA" id="ARBA00022801"/>
    </source>
</evidence>
<keyword evidence="6 15" id="KW-0256">Endoplasmic reticulum</keyword>
<dbReference type="Proteomes" id="UP000780801">
    <property type="component" value="Unassembled WGS sequence"/>
</dbReference>
<dbReference type="EMBL" id="JAABOA010001004">
    <property type="protein sequence ID" value="KAF9582564.1"/>
    <property type="molecule type" value="Genomic_DNA"/>
</dbReference>
<keyword evidence="19" id="KW-1185">Reference proteome</keyword>
<reference evidence="18" key="1">
    <citation type="journal article" date="2020" name="Fungal Divers.">
        <title>Resolving the Mortierellaceae phylogeny through synthesis of multi-gene phylogenetics and phylogenomics.</title>
        <authorList>
            <person name="Vandepol N."/>
            <person name="Liber J."/>
            <person name="Desiro A."/>
            <person name="Na H."/>
            <person name="Kennedy M."/>
            <person name="Barry K."/>
            <person name="Grigoriev I.V."/>
            <person name="Miller A.N."/>
            <person name="O'Donnell K."/>
            <person name="Stajich J.E."/>
            <person name="Bonito G."/>
        </authorList>
    </citation>
    <scope>NUCLEOTIDE SEQUENCE</scope>
    <source>
        <strain evidence="18">KOD1015</strain>
    </source>
</reference>
<keyword evidence="9 15" id="KW-0482">Metalloprotease</keyword>
<dbReference type="GO" id="GO:0005789">
    <property type="term" value="C:endoplasmic reticulum membrane"/>
    <property type="evidence" value="ECO:0007669"/>
    <property type="project" value="UniProtKB-SubCell"/>
</dbReference>
<evidence type="ECO:0000256" key="11">
    <source>
        <dbReference type="ARBA" id="ARBA00044456"/>
    </source>
</evidence>
<gene>
    <name evidence="18" type="ORF">BGW38_000053</name>
</gene>
<sequence length="443" mass="51071">MDALRTTVESFFTKSGEAWPYKEAVIGFISVVFVWEEYLRARHYRNLCSTERPKALSEHVPENEFQKAQAYGRDKARFGFVKSVFEQSQTTLGLIYDFLPWLWTTSGDIMLKTTGYGSEYEITQSIIFVTVFVFISTVISLPLSLYETFVIEERHGFNKQTIGLFVSDTIKSLLVSAVIGIPFLSGFLKVIQISGDNFYFYVWLFIVAFQLLMVSIFPTFIQPLFNKFTTLPEGELRTMIESLASRIHFPLTKLYVIDGSKRSGHSNAYFYGFFKNKRIVLYDTLLEHSTNDETCAVLAHELGHWAYGHTLKMLIRGQVELFFVFYLFSQVIHNKDMFVSFGFLDVTPTLIGFLLFQYLYTPIESVMAFVRNMISRRYEFQADAFARDLGYASSLSSGLIKLQLSNLGTMNPDWLHSMYYRSHPELIERLNAINSPAKTVKKD</sequence>
<comment type="catalytic activity">
    <reaction evidence="11 15">
        <text>Hydrolyzes the peptide bond -P2-(S-farnesyl or geranylgeranyl)C-P1'-P2'-P3'-COOH where P1' and P2' are amino acids with aliphatic side chains and P3' is any C-terminal residue.</text>
        <dbReference type="EC" id="3.4.24.84"/>
    </reaction>
</comment>
<evidence type="ECO:0000256" key="15">
    <source>
        <dbReference type="RuleBase" id="RU366005"/>
    </source>
</evidence>
<dbReference type="Pfam" id="PF01435">
    <property type="entry name" value="Peptidase_M48"/>
    <property type="match status" value="1"/>
</dbReference>
<dbReference type="InterPro" id="IPR001915">
    <property type="entry name" value="Peptidase_M48"/>
</dbReference>
<comment type="similarity">
    <text evidence="12 15">Belongs to the peptidase M48A family.</text>
</comment>
<dbReference type="AlphaFoldDB" id="A0A9P6KEH3"/>
<feature type="domain" description="CAAX prenyl protease 1 N-terminal" evidence="17">
    <location>
        <begin position="44"/>
        <end position="227"/>
    </location>
</feature>
<feature type="transmembrane region" description="Helical" evidence="15">
    <location>
        <begin position="172"/>
        <end position="192"/>
    </location>
</feature>
<feature type="binding site" evidence="14">
    <location>
        <position position="379"/>
    </location>
    <ligand>
        <name>Zn(2+)</name>
        <dbReference type="ChEBI" id="CHEBI:29105"/>
        <note>catalytic</note>
    </ligand>
</feature>
<dbReference type="Gene3D" id="3.30.2010.10">
    <property type="entry name" value="Metalloproteases ('zincins'), catalytic domain"/>
    <property type="match status" value="1"/>
</dbReference>
<evidence type="ECO:0000256" key="10">
    <source>
        <dbReference type="ARBA" id="ARBA00023136"/>
    </source>
</evidence>
<evidence type="ECO:0000256" key="8">
    <source>
        <dbReference type="ARBA" id="ARBA00022989"/>
    </source>
</evidence>